<dbReference type="Proteomes" id="UP000252355">
    <property type="component" value="Unassembled WGS sequence"/>
</dbReference>
<dbReference type="SMART" id="SM00642">
    <property type="entry name" value="Aamy"/>
    <property type="match status" value="1"/>
</dbReference>
<evidence type="ECO:0000256" key="5">
    <source>
        <dbReference type="RuleBase" id="RU003615"/>
    </source>
</evidence>
<keyword evidence="3 6" id="KW-0119">Carbohydrate metabolism</keyword>
<keyword evidence="4 6" id="KW-0326">Glycosidase</keyword>
<keyword evidence="8" id="KW-0732">Signal</keyword>
<evidence type="ECO:0000256" key="8">
    <source>
        <dbReference type="SAM" id="SignalP"/>
    </source>
</evidence>
<evidence type="ECO:0000259" key="9">
    <source>
        <dbReference type="SMART" id="SM00642"/>
    </source>
</evidence>
<keyword evidence="2 6" id="KW-0378">Hydrolase</keyword>
<evidence type="ECO:0000256" key="1">
    <source>
        <dbReference type="ARBA" id="ARBA00008061"/>
    </source>
</evidence>
<dbReference type="EC" id="3.2.1.1" evidence="6"/>
<evidence type="ECO:0000313" key="11">
    <source>
        <dbReference type="EMBL" id="RCK80252.1"/>
    </source>
</evidence>
<reference evidence="11 12" key="1">
    <citation type="submission" date="2018-05" db="EMBL/GenBank/DDBJ databases">
        <title>A metagenomic window into the 2 km-deep terrestrial subsurface aquifer revealed taxonomically and functionally diverse microbial community comprising novel uncultured bacterial lineages.</title>
        <authorList>
            <person name="Kadnikov V.V."/>
            <person name="Mardanov A.V."/>
            <person name="Beletsky A.V."/>
            <person name="Banks D."/>
            <person name="Pimenov N.V."/>
            <person name="Frank Y.A."/>
            <person name="Karnachuk O.V."/>
            <person name="Ravin N.V."/>
        </authorList>
    </citation>
    <scope>NUCLEOTIDE SEQUENCE [LARGE SCALE GENOMIC DNA]</scope>
    <source>
        <strain evidence="11">BY5</strain>
    </source>
</reference>
<comment type="catalytic activity">
    <reaction evidence="6">
        <text>Endohydrolysis of (1-&gt;4)-alpha-D-glucosidic linkages in polysaccharides containing three or more (1-&gt;4)-alpha-linked D-glucose units.</text>
        <dbReference type="EC" id="3.2.1.1"/>
    </reaction>
</comment>
<feature type="chain" id="PRO_5017034491" description="Alpha-amylase" evidence="8">
    <location>
        <begin position="25"/>
        <end position="456"/>
    </location>
</feature>
<organism evidence="11 12">
    <name type="scientific">Candidatus Ozemobacter sibiricus</name>
    <dbReference type="NCBI Taxonomy" id="2268124"/>
    <lineage>
        <taxon>Bacteria</taxon>
        <taxon>Candidatus Ozemobacteria</taxon>
        <taxon>Candidatus Ozemobacterales</taxon>
        <taxon>Candidatus Ozemobacteraceae</taxon>
        <taxon>Candidatus Ozemobacter</taxon>
    </lineage>
</organism>
<accession>A0A367ZS98</accession>
<dbReference type="InterPro" id="IPR012850">
    <property type="entry name" value="A-amylase_bs_C"/>
</dbReference>
<feature type="compositionally biased region" description="Low complexity" evidence="7">
    <location>
        <begin position="431"/>
        <end position="448"/>
    </location>
</feature>
<dbReference type="GO" id="GO:0005509">
    <property type="term" value="F:calcium ion binding"/>
    <property type="evidence" value="ECO:0007669"/>
    <property type="project" value="InterPro"/>
</dbReference>
<dbReference type="GO" id="GO:0005975">
    <property type="term" value="P:carbohydrate metabolic process"/>
    <property type="evidence" value="ECO:0007669"/>
    <property type="project" value="InterPro"/>
</dbReference>
<dbReference type="SMART" id="SM00810">
    <property type="entry name" value="Alpha-amyl_C2"/>
    <property type="match status" value="1"/>
</dbReference>
<dbReference type="InterPro" id="IPR013780">
    <property type="entry name" value="Glyco_hydro_b"/>
</dbReference>
<dbReference type="InterPro" id="IPR006047">
    <property type="entry name" value="GH13_cat_dom"/>
</dbReference>
<evidence type="ECO:0000256" key="4">
    <source>
        <dbReference type="ARBA" id="ARBA00023295"/>
    </source>
</evidence>
<dbReference type="InterPro" id="IPR006046">
    <property type="entry name" value="Alpha_amylase"/>
</dbReference>
<feature type="domain" description="Alpha-amylase C-terminal beta-sheet" evidence="10">
    <location>
        <begin position="371"/>
        <end position="428"/>
    </location>
</feature>
<evidence type="ECO:0000256" key="2">
    <source>
        <dbReference type="ARBA" id="ARBA00022801"/>
    </source>
</evidence>
<dbReference type="SUPFAM" id="SSF51445">
    <property type="entry name" value="(Trans)glycosidases"/>
    <property type="match status" value="1"/>
</dbReference>
<feature type="region of interest" description="Disordered" evidence="7">
    <location>
        <begin position="428"/>
        <end position="456"/>
    </location>
</feature>
<comment type="similarity">
    <text evidence="1 5">Belongs to the glycosyl hydrolase 13 family.</text>
</comment>
<evidence type="ECO:0000256" key="3">
    <source>
        <dbReference type="ARBA" id="ARBA00023277"/>
    </source>
</evidence>
<proteinExistence type="inferred from homology"/>
<dbReference type="PRINTS" id="PR00110">
    <property type="entry name" value="ALPHAAMYLASE"/>
</dbReference>
<dbReference type="Gene3D" id="3.20.20.80">
    <property type="entry name" value="Glycosidases"/>
    <property type="match status" value="1"/>
</dbReference>
<evidence type="ECO:0000256" key="7">
    <source>
        <dbReference type="SAM" id="MobiDB-lite"/>
    </source>
</evidence>
<dbReference type="SUPFAM" id="SSF51011">
    <property type="entry name" value="Glycosyl hydrolase domain"/>
    <property type="match status" value="1"/>
</dbReference>
<dbReference type="PANTHER" id="PTHR43447">
    <property type="entry name" value="ALPHA-AMYLASE"/>
    <property type="match status" value="1"/>
</dbReference>
<dbReference type="Pfam" id="PF07821">
    <property type="entry name" value="Alpha-amyl_C2"/>
    <property type="match status" value="1"/>
</dbReference>
<feature type="domain" description="Glycosyl hydrolase family 13 catalytic" evidence="9">
    <location>
        <begin position="33"/>
        <end position="370"/>
    </location>
</feature>
<name>A0A367ZS98_9BACT</name>
<protein>
    <recommendedName>
        <fullName evidence="6">Alpha-amylase</fullName>
        <ecNumber evidence="6">3.2.1.1</ecNumber>
    </recommendedName>
</protein>
<dbReference type="GO" id="GO:0004556">
    <property type="term" value="F:alpha-amylase activity"/>
    <property type="evidence" value="ECO:0007669"/>
    <property type="project" value="UniProtKB-UniRule"/>
</dbReference>
<dbReference type="CDD" id="cd11314">
    <property type="entry name" value="AmyAc_arch_bac_plant_AmyA"/>
    <property type="match status" value="1"/>
</dbReference>
<feature type="signal peptide" evidence="8">
    <location>
        <begin position="1"/>
        <end position="24"/>
    </location>
</feature>
<evidence type="ECO:0000256" key="6">
    <source>
        <dbReference type="RuleBase" id="RU361134"/>
    </source>
</evidence>
<dbReference type="EMBL" id="QOQW01000007">
    <property type="protein sequence ID" value="RCK80252.1"/>
    <property type="molecule type" value="Genomic_DNA"/>
</dbReference>
<gene>
    <name evidence="11" type="ORF">OZSIB_3434</name>
</gene>
<dbReference type="Gene3D" id="2.60.40.1180">
    <property type="entry name" value="Golgi alpha-mannosidase II"/>
    <property type="match status" value="1"/>
</dbReference>
<comment type="caution">
    <text evidence="11">The sequence shown here is derived from an EMBL/GenBank/DDBJ whole genome shotgun (WGS) entry which is preliminary data.</text>
</comment>
<evidence type="ECO:0000259" key="10">
    <source>
        <dbReference type="SMART" id="SM00810"/>
    </source>
</evidence>
<dbReference type="Pfam" id="PF00128">
    <property type="entry name" value="Alpha-amylase"/>
    <property type="match status" value="1"/>
</dbReference>
<dbReference type="AlphaFoldDB" id="A0A367ZS98"/>
<evidence type="ECO:0000313" key="12">
    <source>
        <dbReference type="Proteomes" id="UP000252355"/>
    </source>
</evidence>
<sequence length="456" mass="50699">MVRHLRMVLMAVLGMVILGGTADAVPRATGDHEIMLQGFGWNSTNNGVPGKWYKLIGDRAKDIADLGVTMVWFPPVSRSVSPQGYLPGDYYDVGTHGSPTFYGDYEQLVTALRQLEAVGVLALADIVINHRCAGQQDQNGIWNIFHFPSGKARWEQWAICRGEYGGTGNPDTGENFPPAPDLDHTNPTVQADIIEWMKWLKKLGFDGWRYDYSKGYGAAFVDLYDRATAPCFSVGEIWTDMSFSGSYLNPNQDAHRQALCDWLDRAGKTACAFDFTTKGILQVAAHGEFWRLRDSQGKPAGLIGWWPERAVTFLDNHDTGSQQSHWPFPGEKIMLGYAYILTHPGTPCLFWEHIYDWHLRGPIKKLVDIRKQFGLHRASKVQIVKAEQNLYAAIIDGKVAMKLGAADWSPDPSFTLLTSGHQYAVWGKGNPPAAAPRSPAPAATTTPRRPAPRRAR</sequence>
<dbReference type="InterPro" id="IPR017853">
    <property type="entry name" value="GH"/>
</dbReference>